<keyword evidence="4" id="KW-1185">Reference proteome</keyword>
<feature type="domain" description="SsuA/THI5-like" evidence="2">
    <location>
        <begin position="49"/>
        <end position="263"/>
    </location>
</feature>
<evidence type="ECO:0000313" key="4">
    <source>
        <dbReference type="Proteomes" id="UP000414233"/>
    </source>
</evidence>
<evidence type="ECO:0000313" key="3">
    <source>
        <dbReference type="EMBL" id="VVE24324.1"/>
    </source>
</evidence>
<dbReference type="EMBL" id="CABPRZ010000013">
    <property type="protein sequence ID" value="VVE24324.1"/>
    <property type="molecule type" value="Genomic_DNA"/>
</dbReference>
<reference evidence="3 4" key="1">
    <citation type="submission" date="2019-08" db="EMBL/GenBank/DDBJ databases">
        <authorList>
            <person name="Peeters C."/>
        </authorList>
    </citation>
    <scope>NUCLEOTIDE SEQUENCE [LARGE SCALE GENOMIC DNA]</scope>
    <source>
        <strain evidence="3 4">LMG 30175</strain>
    </source>
</reference>
<dbReference type="RefSeq" id="WP_150698065.1">
    <property type="nucleotide sequence ID" value="NZ_CABPRZ010000013.1"/>
</dbReference>
<dbReference type="Proteomes" id="UP000414233">
    <property type="component" value="Unassembled WGS sequence"/>
</dbReference>
<dbReference type="PANTHER" id="PTHR30024">
    <property type="entry name" value="ALIPHATIC SULFONATES-BINDING PROTEIN-RELATED"/>
    <property type="match status" value="1"/>
</dbReference>
<dbReference type="InterPro" id="IPR015168">
    <property type="entry name" value="SsuA/THI5"/>
</dbReference>
<sequence length="342" mass="37225">MNKLAFALSSIFLLAGHTVAAELAPTHDGAASNRIVLLVDEIKAIRNFPVVLAERLGYLNDGNVTVTVMNTRDDMPHAEMLMDGRVDAVMAYYHHNVVNQAHRMSTEAIVTLGVTPGAKVLVAGQAKDKYKTLADLKGSRFIAGGAGSSKSTVANALMLEGGNQISDYTRLGTDGKERNVDAMRNGAADFVVAPTPDGDFYESKGVATVFADLTTVEGTRKQFGTLFPSSTVYMSSARVKAHPEIARHLANAFVRTLQYINSHTPEQIEAIIPQEITGKDRAAYLKVLKEEIPMFATDGRMPADGAAKEWRVLSEFNPAYKSVKVDQTYTNTFVDEALRKLR</sequence>
<feature type="signal peptide" evidence="1">
    <location>
        <begin position="1"/>
        <end position="20"/>
    </location>
</feature>
<name>A0A5E4WL68_9BURK</name>
<keyword evidence="1" id="KW-0732">Signal</keyword>
<dbReference type="AlphaFoldDB" id="A0A5E4WL68"/>
<evidence type="ECO:0000256" key="1">
    <source>
        <dbReference type="SAM" id="SignalP"/>
    </source>
</evidence>
<feature type="chain" id="PRO_5023069839" evidence="1">
    <location>
        <begin position="21"/>
        <end position="342"/>
    </location>
</feature>
<dbReference type="Pfam" id="PF09084">
    <property type="entry name" value="NMT1"/>
    <property type="match status" value="1"/>
</dbReference>
<organism evidence="3 4">
    <name type="scientific">Pandoraea terrae</name>
    <dbReference type="NCBI Taxonomy" id="1537710"/>
    <lineage>
        <taxon>Bacteria</taxon>
        <taxon>Pseudomonadati</taxon>
        <taxon>Pseudomonadota</taxon>
        <taxon>Betaproteobacteria</taxon>
        <taxon>Burkholderiales</taxon>
        <taxon>Burkholderiaceae</taxon>
        <taxon>Pandoraea</taxon>
    </lineage>
</organism>
<dbReference type="Gene3D" id="3.40.190.10">
    <property type="entry name" value="Periplasmic binding protein-like II"/>
    <property type="match status" value="2"/>
</dbReference>
<dbReference type="SUPFAM" id="SSF53850">
    <property type="entry name" value="Periplasmic binding protein-like II"/>
    <property type="match status" value="1"/>
</dbReference>
<evidence type="ECO:0000259" key="2">
    <source>
        <dbReference type="Pfam" id="PF09084"/>
    </source>
</evidence>
<dbReference type="OrthoDB" id="9806288at2"/>
<gene>
    <name evidence="3" type="ORF">PTE30175_03221</name>
</gene>
<protein>
    <submittedName>
        <fullName evidence="3">Nitrate ABC transporter substrate-binding protein</fullName>
    </submittedName>
</protein>
<proteinExistence type="predicted"/>
<accession>A0A5E4WL68</accession>